<evidence type="ECO:0000256" key="3">
    <source>
        <dbReference type="ARBA" id="ARBA00022737"/>
    </source>
</evidence>
<dbReference type="Gene3D" id="1.10.10.10">
    <property type="entry name" value="Winged helix-like DNA-binding domain superfamily/Winged helix DNA-binding domain"/>
    <property type="match status" value="1"/>
</dbReference>
<dbReference type="InterPro" id="IPR027417">
    <property type="entry name" value="P-loop_NTPase"/>
</dbReference>
<evidence type="ECO:0000256" key="5">
    <source>
        <dbReference type="ARBA" id="ARBA00022821"/>
    </source>
</evidence>
<sequence length="627" mass="70909">MADTVLSMARSMLVGAISIAASAAAAEMSLLIGVQQDIWFIKDELETMQAFLVAAEAMKEKDMLLKVWAEQVRDLSYNIEDCLGEFMVHVASQTLSRKLMKLKDRHRIAIQIRDLKSRVEEVSNRNTRYNLITADASSSIDEVNSYTEDIRSHSASNIDEAELVGFAKAKQELIAMVDVNSSDGLCKVICVVGMGGLGKTTLARKAYEIYESKEDIVKTFSCCAWITVSQSFSRMEMLKDMISQLLGDNSLKEFLRKLEGKVEQVEDLAKYLIQELKDKRYFIVLDDLWTIGAWGWIKDIVLPSSNKKGSRIIVTTRDVCLAKECTLESLIYHLKTLEVVEATNLLLKKSRKTYEDLDKDENFKSIVEKLVKKCGCLPLAILTIGGILATKKVVEWEHIYNQLPSELESNPSLEAMKMMVTLSYNNLPSHLKPCFLYLSIFPEDSEIEMRRLVERWIAEGLIRGGTGVNIEDVAKGYFNELINRSMLQASRVNIEGVVKSCRVHDIVRDVMISVSRDENFVHVAGNNVSGVMEETFRHVAYHGSMCQKIDMGWSHVRSITMFGERPLQPSASVCSPGMRMLRGLDLENAQFQVTQKDINNIGLFRHLKYLNFSYPPGYSHIYKLPDP</sequence>
<keyword evidence="10" id="KW-1185">Reference proteome</keyword>
<evidence type="ECO:0000259" key="7">
    <source>
        <dbReference type="Pfam" id="PF18052"/>
    </source>
</evidence>
<gene>
    <name evidence="9" type="ORF">TRITD_4Av1G253760</name>
</gene>
<evidence type="ECO:0000256" key="4">
    <source>
        <dbReference type="ARBA" id="ARBA00022741"/>
    </source>
</evidence>
<dbReference type="InterPro" id="IPR036388">
    <property type="entry name" value="WH-like_DNA-bd_sf"/>
</dbReference>
<proteinExistence type="inferred from homology"/>
<name>A0A9R0SRN9_TRITD</name>
<dbReference type="FunFam" id="1.10.10.10:FF:000322">
    <property type="entry name" value="Probable disease resistance protein At1g63360"/>
    <property type="match status" value="1"/>
</dbReference>
<dbReference type="Gramene" id="TRITD4Av1G253760.15">
    <property type="protein sequence ID" value="TRITD4Av1G253760.15"/>
    <property type="gene ID" value="TRITD4Av1G253760"/>
</dbReference>
<organism evidence="9 10">
    <name type="scientific">Triticum turgidum subsp. durum</name>
    <name type="common">Durum wheat</name>
    <name type="synonym">Triticum durum</name>
    <dbReference type="NCBI Taxonomy" id="4567"/>
    <lineage>
        <taxon>Eukaryota</taxon>
        <taxon>Viridiplantae</taxon>
        <taxon>Streptophyta</taxon>
        <taxon>Embryophyta</taxon>
        <taxon>Tracheophyta</taxon>
        <taxon>Spermatophyta</taxon>
        <taxon>Magnoliopsida</taxon>
        <taxon>Liliopsida</taxon>
        <taxon>Poales</taxon>
        <taxon>Poaceae</taxon>
        <taxon>BOP clade</taxon>
        <taxon>Pooideae</taxon>
        <taxon>Triticodae</taxon>
        <taxon>Triticeae</taxon>
        <taxon>Triticinae</taxon>
        <taxon>Triticum</taxon>
    </lineage>
</organism>
<dbReference type="InterPro" id="IPR002182">
    <property type="entry name" value="NB-ARC"/>
</dbReference>
<dbReference type="InterPro" id="IPR038005">
    <property type="entry name" value="RX-like_CC"/>
</dbReference>
<dbReference type="EMBL" id="LT934117">
    <property type="protein sequence ID" value="VAH99246.1"/>
    <property type="molecule type" value="Genomic_DNA"/>
</dbReference>
<evidence type="ECO:0000256" key="1">
    <source>
        <dbReference type="ARBA" id="ARBA00008894"/>
    </source>
</evidence>
<keyword evidence="3" id="KW-0677">Repeat</keyword>
<dbReference type="PANTHER" id="PTHR23155:SF963">
    <property type="entry name" value="OS06G0287000 PROTEIN"/>
    <property type="match status" value="1"/>
</dbReference>
<dbReference type="GO" id="GO:0009626">
    <property type="term" value="P:plant-type hypersensitive response"/>
    <property type="evidence" value="ECO:0007669"/>
    <property type="project" value="UniProtKB-ARBA"/>
</dbReference>
<dbReference type="AlphaFoldDB" id="A0A9R0SRN9"/>
<dbReference type="GO" id="GO:0042742">
    <property type="term" value="P:defense response to bacterium"/>
    <property type="evidence" value="ECO:0007669"/>
    <property type="project" value="UniProtKB-ARBA"/>
</dbReference>
<dbReference type="Gene3D" id="1.20.5.4130">
    <property type="match status" value="1"/>
</dbReference>
<evidence type="ECO:0000259" key="8">
    <source>
        <dbReference type="Pfam" id="PF23559"/>
    </source>
</evidence>
<accession>A0A9R0SRN9</accession>
<keyword evidence="2" id="KW-0433">Leucine-rich repeat</keyword>
<dbReference type="Pfam" id="PF23559">
    <property type="entry name" value="WHD_DRP"/>
    <property type="match status" value="1"/>
</dbReference>
<evidence type="ECO:0000313" key="9">
    <source>
        <dbReference type="EMBL" id="VAH99246.1"/>
    </source>
</evidence>
<keyword evidence="4" id="KW-0547">Nucleotide-binding</keyword>
<dbReference type="SUPFAM" id="SSF52540">
    <property type="entry name" value="P-loop containing nucleoside triphosphate hydrolases"/>
    <property type="match status" value="1"/>
</dbReference>
<dbReference type="GO" id="GO:0002758">
    <property type="term" value="P:innate immune response-activating signaling pathway"/>
    <property type="evidence" value="ECO:0007669"/>
    <property type="project" value="UniProtKB-ARBA"/>
</dbReference>
<evidence type="ECO:0000313" key="10">
    <source>
        <dbReference type="Proteomes" id="UP000324705"/>
    </source>
</evidence>
<evidence type="ECO:0000256" key="2">
    <source>
        <dbReference type="ARBA" id="ARBA00022614"/>
    </source>
</evidence>
<reference evidence="9 10" key="1">
    <citation type="submission" date="2017-09" db="EMBL/GenBank/DDBJ databases">
        <authorList>
            <consortium name="International Durum Wheat Genome Sequencing Consortium (IDWGSC)"/>
            <person name="Milanesi L."/>
        </authorList>
    </citation>
    <scope>NUCLEOTIDE SEQUENCE [LARGE SCALE GENOMIC DNA]</scope>
    <source>
        <strain evidence="10">cv. Svevo</strain>
    </source>
</reference>
<dbReference type="InterPro" id="IPR058922">
    <property type="entry name" value="WHD_DRP"/>
</dbReference>
<dbReference type="Proteomes" id="UP000324705">
    <property type="component" value="Chromosome 4A"/>
</dbReference>
<feature type="domain" description="Disease resistance N-terminal" evidence="7">
    <location>
        <begin position="17"/>
        <end position="100"/>
    </location>
</feature>
<protein>
    <submittedName>
        <fullName evidence="9">Uncharacterized protein</fullName>
    </submittedName>
</protein>
<dbReference type="PRINTS" id="PR00364">
    <property type="entry name" value="DISEASERSIST"/>
</dbReference>
<dbReference type="InterPro" id="IPR042197">
    <property type="entry name" value="Apaf_helical"/>
</dbReference>
<dbReference type="InterPro" id="IPR041118">
    <property type="entry name" value="Rx_N"/>
</dbReference>
<dbReference type="PANTHER" id="PTHR23155">
    <property type="entry name" value="DISEASE RESISTANCE PROTEIN RP"/>
    <property type="match status" value="1"/>
</dbReference>
<feature type="domain" description="Disease resistance protein winged helix" evidence="8">
    <location>
        <begin position="440"/>
        <end position="510"/>
    </location>
</feature>
<feature type="domain" description="NB-ARC" evidence="6">
    <location>
        <begin position="186"/>
        <end position="350"/>
    </location>
</feature>
<dbReference type="Gene3D" id="1.10.8.430">
    <property type="entry name" value="Helical domain of apoptotic protease-activating factors"/>
    <property type="match status" value="1"/>
</dbReference>
<evidence type="ECO:0000259" key="6">
    <source>
        <dbReference type="Pfam" id="PF00931"/>
    </source>
</evidence>
<dbReference type="CDD" id="cd14798">
    <property type="entry name" value="RX-CC_like"/>
    <property type="match status" value="1"/>
</dbReference>
<keyword evidence="5" id="KW-0611">Plant defense</keyword>
<comment type="similarity">
    <text evidence="1">Belongs to the disease resistance NB-LRR family.</text>
</comment>
<dbReference type="GO" id="GO:0043531">
    <property type="term" value="F:ADP binding"/>
    <property type="evidence" value="ECO:0007669"/>
    <property type="project" value="InterPro"/>
</dbReference>
<dbReference type="Gene3D" id="3.40.50.300">
    <property type="entry name" value="P-loop containing nucleotide triphosphate hydrolases"/>
    <property type="match status" value="1"/>
</dbReference>
<dbReference type="Pfam" id="PF00931">
    <property type="entry name" value="NB-ARC"/>
    <property type="match status" value="1"/>
</dbReference>
<dbReference type="Pfam" id="PF18052">
    <property type="entry name" value="Rx_N"/>
    <property type="match status" value="1"/>
</dbReference>
<dbReference type="InterPro" id="IPR044974">
    <property type="entry name" value="Disease_R_plants"/>
</dbReference>